<dbReference type="InterPro" id="IPR016032">
    <property type="entry name" value="Sig_transdc_resp-reg_C-effctor"/>
</dbReference>
<name>A0A0B7IU03_9PROT</name>
<keyword evidence="1" id="KW-1133">Transmembrane helix</keyword>
<dbReference type="GO" id="GO:0003677">
    <property type="term" value="F:DNA binding"/>
    <property type="evidence" value="ECO:0007669"/>
    <property type="project" value="InterPro"/>
</dbReference>
<feature type="domain" description="HTH luxR-type" evidence="2">
    <location>
        <begin position="114"/>
        <end position="171"/>
    </location>
</feature>
<dbReference type="RefSeq" id="WP_052661086.1">
    <property type="nucleotide sequence ID" value="NZ_LN794158.1"/>
</dbReference>
<organism evidence="3 4">
    <name type="scientific">Candidatus Methylopumilus turicensis</name>
    <dbReference type="NCBI Taxonomy" id="1581680"/>
    <lineage>
        <taxon>Bacteria</taxon>
        <taxon>Pseudomonadati</taxon>
        <taxon>Pseudomonadota</taxon>
        <taxon>Betaproteobacteria</taxon>
        <taxon>Nitrosomonadales</taxon>
        <taxon>Methylophilaceae</taxon>
        <taxon>Candidatus Methylopumilus</taxon>
    </lineage>
</organism>
<dbReference type="SMART" id="SM00421">
    <property type="entry name" value="HTH_LUXR"/>
    <property type="match status" value="1"/>
</dbReference>
<dbReference type="KEGG" id="mbac:BN1209_0727"/>
<feature type="transmembrane region" description="Helical" evidence="1">
    <location>
        <begin position="20"/>
        <end position="37"/>
    </location>
</feature>
<keyword evidence="1" id="KW-0472">Membrane</keyword>
<dbReference type="GO" id="GO:0006355">
    <property type="term" value="P:regulation of DNA-templated transcription"/>
    <property type="evidence" value="ECO:0007669"/>
    <property type="project" value="InterPro"/>
</dbReference>
<evidence type="ECO:0000313" key="3">
    <source>
        <dbReference type="EMBL" id="CEN55770.1"/>
    </source>
</evidence>
<reference evidence="4" key="1">
    <citation type="submission" date="2014-12" db="EMBL/GenBank/DDBJ databases">
        <authorList>
            <person name="Salcher M.M."/>
        </authorList>
    </citation>
    <scope>NUCLEOTIDE SEQUENCE [LARGE SCALE GENOMIC DNA]</scope>
    <source>
        <strain evidence="4">MMS-10A-171</strain>
    </source>
</reference>
<dbReference type="STRING" id="1581680.BN1209_0727"/>
<gene>
    <name evidence="3" type="ORF">BN1209_0727</name>
</gene>
<keyword evidence="1" id="KW-0812">Transmembrane</keyword>
<dbReference type="AlphaFoldDB" id="A0A0B7IU03"/>
<dbReference type="Gene3D" id="1.10.10.10">
    <property type="entry name" value="Winged helix-like DNA-binding domain superfamily/Winged helix DNA-binding domain"/>
    <property type="match status" value="1"/>
</dbReference>
<dbReference type="InterPro" id="IPR036388">
    <property type="entry name" value="WH-like_DNA-bd_sf"/>
</dbReference>
<evidence type="ECO:0000313" key="4">
    <source>
        <dbReference type="Proteomes" id="UP000056322"/>
    </source>
</evidence>
<protein>
    <recommendedName>
        <fullName evidence="2">HTH luxR-type domain-containing protein</fullName>
    </recommendedName>
</protein>
<feature type="transmembrane region" description="Helical" evidence="1">
    <location>
        <begin position="49"/>
        <end position="69"/>
    </location>
</feature>
<keyword evidence="4" id="KW-1185">Reference proteome</keyword>
<dbReference type="EMBL" id="LN794158">
    <property type="protein sequence ID" value="CEN55770.1"/>
    <property type="molecule type" value="Genomic_DNA"/>
</dbReference>
<evidence type="ECO:0000256" key="1">
    <source>
        <dbReference type="SAM" id="Phobius"/>
    </source>
</evidence>
<dbReference type="SUPFAM" id="SSF46894">
    <property type="entry name" value="C-terminal effector domain of the bipartite response regulators"/>
    <property type="match status" value="1"/>
</dbReference>
<dbReference type="HOGENOM" id="CLU_109818_0_0_4"/>
<evidence type="ECO:0000259" key="2">
    <source>
        <dbReference type="SMART" id="SM00421"/>
    </source>
</evidence>
<dbReference type="Proteomes" id="UP000056322">
    <property type="component" value="Chromosome 1"/>
</dbReference>
<dbReference type="InterPro" id="IPR000792">
    <property type="entry name" value="Tscrpt_reg_LuxR_C"/>
</dbReference>
<proteinExistence type="predicted"/>
<accession>A0A0B7IU03</accession>
<sequence>MPKFNFHLHELKVKQLLTKLWLPIALIVILFLIDISFDIRERINLGHLAIEFLIYLVIIYIAYIGYGFYTLDKKSINAVKENISEHTTELKYWQNQNKTLIDGLSIKIHQQFKQWGLTQAETDVALLIIKGFSLEEIAGLRGTSERTIRDQAASVYHKAKLKNRTELSAYFLEELLAPFPD</sequence>